<dbReference type="GO" id="GO:0016020">
    <property type="term" value="C:membrane"/>
    <property type="evidence" value="ECO:0007669"/>
    <property type="project" value="TreeGrafter"/>
</dbReference>
<proteinExistence type="inferred from homology"/>
<reference evidence="11" key="1">
    <citation type="journal article" date="2019" name="IScience">
        <title>Narwhal Genome Reveals Long-Term Low Genetic Diversity despite Current Large Abundance Size.</title>
        <authorList>
            <person name="Westbury M.V."/>
            <person name="Petersen B."/>
            <person name="Garde E."/>
            <person name="Heide-Jorgensen M.P."/>
            <person name="Lorenzen E.D."/>
        </authorList>
    </citation>
    <scope>NUCLEOTIDE SEQUENCE [LARGE SCALE GENOMIC DNA]</scope>
</reference>
<gene>
    <name evidence="10" type="ORF">EI555_015360</name>
</gene>
<dbReference type="SUPFAM" id="SSF52540">
    <property type="entry name" value="P-loop containing nucleoside triphosphate hydrolases"/>
    <property type="match status" value="1"/>
</dbReference>
<accession>A0A4U1F3H2</accession>
<dbReference type="GO" id="GO:0016459">
    <property type="term" value="C:myosin complex"/>
    <property type="evidence" value="ECO:0007669"/>
    <property type="project" value="UniProtKB-KW"/>
</dbReference>
<keyword evidence="5 8" id="KW-0518">Myosin</keyword>
<comment type="caution">
    <text evidence="10">The sequence shown here is derived from an EMBL/GenBank/DDBJ whole genome shotgun (WGS) entry which is preliminary data.</text>
</comment>
<evidence type="ECO:0000256" key="5">
    <source>
        <dbReference type="ARBA" id="ARBA00023123"/>
    </source>
</evidence>
<dbReference type="GO" id="GO:0005737">
    <property type="term" value="C:cytoplasm"/>
    <property type="evidence" value="ECO:0007669"/>
    <property type="project" value="TreeGrafter"/>
</dbReference>
<dbReference type="InterPro" id="IPR001609">
    <property type="entry name" value="Myosin_head_motor_dom-like"/>
</dbReference>
<comment type="caution">
    <text evidence="8">Lacks conserved residue(s) required for the propagation of feature annotation.</text>
</comment>
<evidence type="ECO:0000256" key="2">
    <source>
        <dbReference type="ARBA" id="ARBA00022741"/>
    </source>
</evidence>
<evidence type="ECO:0000313" key="10">
    <source>
        <dbReference type="EMBL" id="TKC43889.1"/>
    </source>
</evidence>
<dbReference type="Gene3D" id="3.40.850.10">
    <property type="entry name" value="Kinesin motor domain"/>
    <property type="match status" value="2"/>
</dbReference>
<dbReference type="GO" id="GO:0051015">
    <property type="term" value="F:actin filament binding"/>
    <property type="evidence" value="ECO:0007669"/>
    <property type="project" value="TreeGrafter"/>
</dbReference>
<keyword evidence="6" id="KW-0505">Motor protein</keyword>
<evidence type="ECO:0000259" key="9">
    <source>
        <dbReference type="PROSITE" id="PS51456"/>
    </source>
</evidence>
<sequence length="154" mass="17956">SLSVKEDEIQQMNPPEFEMIEDMAMLTHLNETSVLHALKRRYNHWMIYIERISLYSSPSCVIELCHIIQYFATIATTGESEEKPGQFIGMHFCARGKLSSADIDIYLLEKSRVVFQQPGERNYHIFYQILSGKKELHGKCIILELKFILKQETI</sequence>
<evidence type="ECO:0000256" key="6">
    <source>
        <dbReference type="ARBA" id="ARBA00023175"/>
    </source>
</evidence>
<dbReference type="PANTHER" id="PTHR13140:SF857">
    <property type="entry name" value="MYOSIN-11"/>
    <property type="match status" value="1"/>
</dbReference>
<dbReference type="InterPro" id="IPR027417">
    <property type="entry name" value="P-loop_NTPase"/>
</dbReference>
<dbReference type="GO" id="GO:0007015">
    <property type="term" value="P:actin filament organization"/>
    <property type="evidence" value="ECO:0007669"/>
    <property type="project" value="TreeGrafter"/>
</dbReference>
<dbReference type="GO" id="GO:0005524">
    <property type="term" value="F:ATP binding"/>
    <property type="evidence" value="ECO:0007669"/>
    <property type="project" value="UniProtKB-KW"/>
</dbReference>
<dbReference type="PANTHER" id="PTHR13140">
    <property type="entry name" value="MYOSIN"/>
    <property type="match status" value="1"/>
</dbReference>
<keyword evidence="4" id="KW-0175">Coiled coil</keyword>
<keyword evidence="7 8" id="KW-0009">Actin-binding</keyword>
<evidence type="ECO:0000256" key="1">
    <source>
        <dbReference type="ARBA" id="ARBA00008314"/>
    </source>
</evidence>
<keyword evidence="3" id="KW-0067">ATP-binding</keyword>
<evidence type="ECO:0000256" key="4">
    <source>
        <dbReference type="ARBA" id="ARBA00023054"/>
    </source>
</evidence>
<dbReference type="EMBL" id="RWIC01000436">
    <property type="protein sequence ID" value="TKC43889.1"/>
    <property type="molecule type" value="Genomic_DNA"/>
</dbReference>
<dbReference type="Proteomes" id="UP000308365">
    <property type="component" value="Unassembled WGS sequence"/>
</dbReference>
<feature type="domain" description="Myosin motor" evidence="9">
    <location>
        <begin position="18"/>
        <end position="154"/>
    </location>
</feature>
<protein>
    <recommendedName>
        <fullName evidence="9">Myosin motor domain-containing protein</fullName>
    </recommendedName>
</protein>
<dbReference type="Pfam" id="PF00063">
    <property type="entry name" value="Myosin_head"/>
    <property type="match status" value="1"/>
</dbReference>
<organism evidence="10 11">
    <name type="scientific">Monodon monoceros</name>
    <name type="common">Narwhal</name>
    <name type="synonym">Ceratodon monodon</name>
    <dbReference type="NCBI Taxonomy" id="40151"/>
    <lineage>
        <taxon>Eukaryota</taxon>
        <taxon>Metazoa</taxon>
        <taxon>Chordata</taxon>
        <taxon>Craniata</taxon>
        <taxon>Vertebrata</taxon>
        <taxon>Euteleostomi</taxon>
        <taxon>Mammalia</taxon>
        <taxon>Eutheria</taxon>
        <taxon>Laurasiatheria</taxon>
        <taxon>Artiodactyla</taxon>
        <taxon>Whippomorpha</taxon>
        <taxon>Cetacea</taxon>
        <taxon>Odontoceti</taxon>
        <taxon>Monodontidae</taxon>
        <taxon>Monodon</taxon>
    </lineage>
</organism>
<feature type="non-terminal residue" evidence="10">
    <location>
        <position position="154"/>
    </location>
</feature>
<evidence type="ECO:0000256" key="3">
    <source>
        <dbReference type="ARBA" id="ARBA00022840"/>
    </source>
</evidence>
<dbReference type="GO" id="GO:0000146">
    <property type="term" value="F:microfilament motor activity"/>
    <property type="evidence" value="ECO:0007669"/>
    <property type="project" value="TreeGrafter"/>
</dbReference>
<keyword evidence="2" id="KW-0547">Nucleotide-binding</keyword>
<dbReference type="PROSITE" id="PS51456">
    <property type="entry name" value="MYOSIN_MOTOR"/>
    <property type="match status" value="1"/>
</dbReference>
<feature type="non-terminal residue" evidence="10">
    <location>
        <position position="1"/>
    </location>
</feature>
<evidence type="ECO:0000256" key="7">
    <source>
        <dbReference type="ARBA" id="ARBA00023203"/>
    </source>
</evidence>
<dbReference type="AlphaFoldDB" id="A0A4U1F3H2"/>
<name>A0A4U1F3H2_MONMO</name>
<evidence type="ECO:0000313" key="11">
    <source>
        <dbReference type="Proteomes" id="UP000308365"/>
    </source>
</evidence>
<evidence type="ECO:0000256" key="8">
    <source>
        <dbReference type="PROSITE-ProRule" id="PRU00782"/>
    </source>
</evidence>
<comment type="similarity">
    <text evidence="1 8">Belongs to the TRAFAC class myosin-kinesin ATPase superfamily. Myosin family.</text>
</comment>
<dbReference type="InterPro" id="IPR036961">
    <property type="entry name" value="Kinesin_motor_dom_sf"/>
</dbReference>